<dbReference type="InterPro" id="IPR027417">
    <property type="entry name" value="P-loop_NTPase"/>
</dbReference>
<sequence length="548" mass="60877">MPKKKVLPDGSTVEEAENSLSNQLLGQIGLSSFIISTFFPQIAKWLAAHPKLVRRLSLPLALWFGYEFLVELMSNAMSSVDIGAEDIALNSSFVSFLAKKKLVMSQRYMSATSMQYLRNNVSNGRLYEKQLNGASIFFDPKNKYQFFWHEGRLFVLTVEKSMRPGPGNHVTVWTFGFSPKPIVDMLSQAYDNSMREDGKIVTQIYVPYHGRQWNLQGEKARRPLSSVYLAEGQKQKLLNDVTGYLDPKNEIWHQERSIPHRRGYLFHGPPGTGKTTLAMAIAAHFKLQVYMLSLLDEYVDDAALLTLFQSIRKGCLLLLEDVDCAGIGRRAKVSTRPGAKAKPKYDDSGNEVKESRVSLSGLLNAIDGAGAPEGHMLIMSTNDPDSLDAALVRAGRVDTWVHFDLATKSQIKDIFINMYMPATGSTPSLSQQSSECNGHANGATTNGTNGHTSLADEQKRENEELNFAKDVHRLAERFMNKVPDRKFSPAQLQGYIMLYKDRPADAVEDVEDWVTGKLEHEMQQSGSVGDAGTGEGEGGVLVVAEKDL</sequence>
<dbReference type="AlphaFoldDB" id="A0A0N0NJI3"/>
<dbReference type="Gene3D" id="3.40.50.300">
    <property type="entry name" value="P-loop containing nucleotide triphosphate hydrolases"/>
    <property type="match status" value="1"/>
</dbReference>
<dbReference type="GO" id="GO:0005743">
    <property type="term" value="C:mitochondrial inner membrane"/>
    <property type="evidence" value="ECO:0007669"/>
    <property type="project" value="UniProtKB-SubCell"/>
</dbReference>
<evidence type="ECO:0000256" key="10">
    <source>
        <dbReference type="ARBA" id="ARBA00023136"/>
    </source>
</evidence>
<keyword evidence="5" id="KW-0999">Mitochondrion inner membrane</keyword>
<feature type="compositionally biased region" description="Polar residues" evidence="12">
    <location>
        <begin position="426"/>
        <end position="436"/>
    </location>
</feature>
<evidence type="ECO:0000256" key="4">
    <source>
        <dbReference type="ARBA" id="ARBA00022741"/>
    </source>
</evidence>
<dbReference type="InterPro" id="IPR014851">
    <property type="entry name" value="BCS1_N"/>
</dbReference>
<feature type="compositionally biased region" description="Gly residues" evidence="12">
    <location>
        <begin position="529"/>
        <end position="539"/>
    </location>
</feature>
<evidence type="ECO:0000256" key="5">
    <source>
        <dbReference type="ARBA" id="ARBA00022792"/>
    </source>
</evidence>
<dbReference type="GeneID" id="28730626"/>
<keyword evidence="4" id="KW-0547">Nucleotide-binding</keyword>
<dbReference type="SUPFAM" id="SSF52540">
    <property type="entry name" value="P-loop containing nucleoside triphosphate hydrolases"/>
    <property type="match status" value="1"/>
</dbReference>
<proteinExistence type="inferred from homology"/>
<feature type="compositionally biased region" description="Low complexity" evidence="12">
    <location>
        <begin position="437"/>
        <end position="452"/>
    </location>
</feature>
<dbReference type="RefSeq" id="XP_017996632.1">
    <property type="nucleotide sequence ID" value="XM_018138746.1"/>
</dbReference>
<evidence type="ECO:0000256" key="8">
    <source>
        <dbReference type="ARBA" id="ARBA00022989"/>
    </source>
</evidence>
<keyword evidence="16" id="KW-1185">Reference proteome</keyword>
<dbReference type="Proteomes" id="UP000038010">
    <property type="component" value="Unassembled WGS sequence"/>
</dbReference>
<organism evidence="15 16">
    <name type="scientific">Cyphellophora attinorum</name>
    <dbReference type="NCBI Taxonomy" id="1664694"/>
    <lineage>
        <taxon>Eukaryota</taxon>
        <taxon>Fungi</taxon>
        <taxon>Dikarya</taxon>
        <taxon>Ascomycota</taxon>
        <taxon>Pezizomycotina</taxon>
        <taxon>Eurotiomycetes</taxon>
        <taxon>Chaetothyriomycetidae</taxon>
        <taxon>Chaetothyriales</taxon>
        <taxon>Cyphellophoraceae</taxon>
        <taxon>Cyphellophora</taxon>
    </lineage>
</organism>
<evidence type="ECO:0000313" key="15">
    <source>
        <dbReference type="EMBL" id="KPI36669.1"/>
    </source>
</evidence>
<dbReference type="InterPro" id="IPR003593">
    <property type="entry name" value="AAA+_ATPase"/>
</dbReference>
<name>A0A0N0NJI3_9EURO</name>
<dbReference type="VEuPathDB" id="FungiDB:AB675_10009"/>
<keyword evidence="7" id="KW-0067">ATP-binding</keyword>
<keyword evidence="8" id="KW-1133">Transmembrane helix</keyword>
<keyword evidence="9" id="KW-0496">Mitochondrion</keyword>
<evidence type="ECO:0000313" key="16">
    <source>
        <dbReference type="Proteomes" id="UP000038010"/>
    </source>
</evidence>
<feature type="domain" description="AAA+ ATPase" evidence="13">
    <location>
        <begin position="260"/>
        <end position="407"/>
    </location>
</feature>
<evidence type="ECO:0000256" key="3">
    <source>
        <dbReference type="ARBA" id="ARBA00022692"/>
    </source>
</evidence>
<dbReference type="GO" id="GO:0016887">
    <property type="term" value="F:ATP hydrolysis activity"/>
    <property type="evidence" value="ECO:0007669"/>
    <property type="project" value="InterPro"/>
</dbReference>
<dbReference type="SMART" id="SM01024">
    <property type="entry name" value="BCS1_N"/>
    <property type="match status" value="1"/>
</dbReference>
<feature type="region of interest" description="Disordered" evidence="12">
    <location>
        <begin position="426"/>
        <end position="453"/>
    </location>
</feature>
<feature type="domain" description="BCS1 N-terminal" evidence="14">
    <location>
        <begin position="56"/>
        <end position="227"/>
    </location>
</feature>
<evidence type="ECO:0000256" key="12">
    <source>
        <dbReference type="SAM" id="MobiDB-lite"/>
    </source>
</evidence>
<evidence type="ECO:0000256" key="6">
    <source>
        <dbReference type="ARBA" id="ARBA00022801"/>
    </source>
</evidence>
<dbReference type="PANTHER" id="PTHR23070">
    <property type="entry name" value="BCS1 AAA-TYPE ATPASE"/>
    <property type="match status" value="1"/>
</dbReference>
<comment type="catalytic activity">
    <reaction evidence="11">
        <text>ATP + H2O = ADP + phosphate + H(+)</text>
        <dbReference type="Rhea" id="RHEA:13065"/>
        <dbReference type="ChEBI" id="CHEBI:15377"/>
        <dbReference type="ChEBI" id="CHEBI:15378"/>
        <dbReference type="ChEBI" id="CHEBI:30616"/>
        <dbReference type="ChEBI" id="CHEBI:43474"/>
        <dbReference type="ChEBI" id="CHEBI:456216"/>
    </reaction>
    <physiologicalReaction direction="left-to-right" evidence="11">
        <dbReference type="Rhea" id="RHEA:13066"/>
    </physiologicalReaction>
</comment>
<gene>
    <name evidence="15" type="ORF">AB675_10009</name>
</gene>
<dbReference type="InterPro" id="IPR057495">
    <property type="entry name" value="AAA_lid_BCS1"/>
</dbReference>
<keyword evidence="6" id="KW-0378">Hydrolase</keyword>
<evidence type="ECO:0000259" key="13">
    <source>
        <dbReference type="SMART" id="SM00382"/>
    </source>
</evidence>
<protein>
    <submittedName>
        <fullName evidence="15">Putative mitochondrial chaperone BCS1-B</fullName>
    </submittedName>
</protein>
<evidence type="ECO:0000256" key="7">
    <source>
        <dbReference type="ARBA" id="ARBA00022840"/>
    </source>
</evidence>
<evidence type="ECO:0000256" key="11">
    <source>
        <dbReference type="ARBA" id="ARBA00048778"/>
    </source>
</evidence>
<reference evidence="15 16" key="1">
    <citation type="submission" date="2015-06" db="EMBL/GenBank/DDBJ databases">
        <title>Draft genome of the ant-associated black yeast Phialophora attae CBS 131958.</title>
        <authorList>
            <person name="Moreno L.F."/>
            <person name="Stielow B.J."/>
            <person name="de Hoog S."/>
            <person name="Vicente V.A."/>
            <person name="Weiss V.A."/>
            <person name="de Vries M."/>
            <person name="Cruz L.M."/>
            <person name="Souza E.M."/>
        </authorList>
    </citation>
    <scope>NUCLEOTIDE SEQUENCE [LARGE SCALE GENOMIC DNA]</scope>
    <source>
        <strain evidence="15 16">CBS 131958</strain>
    </source>
</reference>
<dbReference type="STRING" id="1664694.A0A0N0NJI3"/>
<keyword evidence="3" id="KW-0812">Transmembrane</keyword>
<comment type="similarity">
    <text evidence="2">Belongs to the AAA ATPase family. BCS1 subfamily.</text>
</comment>
<comment type="subcellular location">
    <subcellularLocation>
        <location evidence="1">Mitochondrion inner membrane</location>
        <topology evidence="1">Single-pass membrane protein</topology>
    </subcellularLocation>
</comment>
<comment type="caution">
    <text evidence="15">The sequence shown here is derived from an EMBL/GenBank/DDBJ whole genome shotgun (WGS) entry which is preliminary data.</text>
</comment>
<evidence type="ECO:0000259" key="14">
    <source>
        <dbReference type="SMART" id="SM01024"/>
    </source>
</evidence>
<dbReference type="Pfam" id="PF00004">
    <property type="entry name" value="AAA"/>
    <property type="match status" value="1"/>
</dbReference>
<dbReference type="OrthoDB" id="10251412at2759"/>
<keyword evidence="10" id="KW-0472">Membrane</keyword>
<dbReference type="EMBL" id="LFJN01000029">
    <property type="protein sequence ID" value="KPI36669.1"/>
    <property type="molecule type" value="Genomic_DNA"/>
</dbReference>
<dbReference type="Pfam" id="PF25426">
    <property type="entry name" value="AAA_lid_BCS1"/>
    <property type="match status" value="1"/>
</dbReference>
<dbReference type="InterPro" id="IPR003959">
    <property type="entry name" value="ATPase_AAA_core"/>
</dbReference>
<feature type="region of interest" description="Disordered" evidence="12">
    <location>
        <begin position="522"/>
        <end position="548"/>
    </location>
</feature>
<accession>A0A0N0NJI3</accession>
<dbReference type="InterPro" id="IPR050747">
    <property type="entry name" value="Mitochondrial_chaperone_BCS1"/>
</dbReference>
<evidence type="ECO:0000256" key="2">
    <source>
        <dbReference type="ARBA" id="ARBA00007448"/>
    </source>
</evidence>
<evidence type="ECO:0000256" key="1">
    <source>
        <dbReference type="ARBA" id="ARBA00004434"/>
    </source>
</evidence>
<dbReference type="Pfam" id="PF08740">
    <property type="entry name" value="BCS1_N"/>
    <property type="match status" value="1"/>
</dbReference>
<dbReference type="SMART" id="SM00382">
    <property type="entry name" value="AAA"/>
    <property type="match status" value="1"/>
</dbReference>
<dbReference type="GO" id="GO:0005524">
    <property type="term" value="F:ATP binding"/>
    <property type="evidence" value="ECO:0007669"/>
    <property type="project" value="UniProtKB-KW"/>
</dbReference>
<evidence type="ECO:0000256" key="9">
    <source>
        <dbReference type="ARBA" id="ARBA00023128"/>
    </source>
</evidence>